<evidence type="ECO:0000313" key="1">
    <source>
        <dbReference type="EMBL" id="KAE9403970.1"/>
    </source>
</evidence>
<dbReference type="Proteomes" id="UP000799118">
    <property type="component" value="Unassembled WGS sequence"/>
</dbReference>
<dbReference type="AlphaFoldDB" id="A0A6A4I1W9"/>
<reference evidence="1" key="1">
    <citation type="journal article" date="2019" name="Environ. Microbiol.">
        <title>Fungal ecological strategies reflected in gene transcription - a case study of two litter decomposers.</title>
        <authorList>
            <person name="Barbi F."/>
            <person name="Kohler A."/>
            <person name="Barry K."/>
            <person name="Baskaran P."/>
            <person name="Daum C."/>
            <person name="Fauchery L."/>
            <person name="Ihrmark K."/>
            <person name="Kuo A."/>
            <person name="LaButti K."/>
            <person name="Lipzen A."/>
            <person name="Morin E."/>
            <person name="Grigoriev I.V."/>
            <person name="Henrissat B."/>
            <person name="Lindahl B."/>
            <person name="Martin F."/>
        </authorList>
    </citation>
    <scope>NUCLEOTIDE SEQUENCE</scope>
    <source>
        <strain evidence="1">JB14</strain>
    </source>
</reference>
<dbReference type="EMBL" id="ML769420">
    <property type="protein sequence ID" value="KAE9403970.1"/>
    <property type="molecule type" value="Genomic_DNA"/>
</dbReference>
<dbReference type="OrthoDB" id="2867883at2759"/>
<keyword evidence="2" id="KW-1185">Reference proteome</keyword>
<gene>
    <name evidence="1" type="ORF">BT96DRAFT_1016583</name>
</gene>
<dbReference type="Pfam" id="PF14441">
    <property type="entry name" value="OTT_1508_deam"/>
    <property type="match status" value="1"/>
</dbReference>
<accession>A0A6A4I1W9</accession>
<protein>
    <submittedName>
        <fullName evidence="1">Uncharacterized protein</fullName>
    </submittedName>
</protein>
<name>A0A6A4I1W9_9AGAR</name>
<dbReference type="InterPro" id="IPR027796">
    <property type="entry name" value="OTT_1508_deam-like"/>
</dbReference>
<sequence>MPCTAQTLSSLEHPGAYQELRPTSIDTDNLIDRQVKQLVRLRLIEQLQNTLGYPSSSPSNSHSFNFNEQVVLDVFNWIAQCFALRPSDAIALAISTRPGLVTLHLCHDQEHPNVKSVIRASKMFLSTLRTVLASGPEDMTGASSAIGPFFRMVVNMAHLRIQTKLSRIGYTDGTPEDTAYHFTSLVTTWLLFRPEGEQSRGFLTMAATYGGDVGRANEYMVQSFLTMVEQHNANAQCEKMNQDERFTYLSSIITACNLLINSTFFYDFLNYESFRMTLRVQDRIFLQKILRRLTYIASYKTGAAKFSFLGIPFLRQVLGEAGVANFADGKGGVQVELATENLLASATPTVLMKSYKWPSQAPAEYLPSMFNVSLDETPSTSPCHSRNTSGCSVETSSTDSSSFTRAELSKLDNQLRYELLHSQVVSEAWTPDLPVQTRCHPELQLIHYLEHQGLEVAYQAIGMSKPTCWACSKYVECLNLETAKRLENDLGEGESMQTPRWVLRNCVGKVRYDWMIPPMAKEEIVDAVVEDTQNKLERVVHEAVLDFCI</sequence>
<organism evidence="1 2">
    <name type="scientific">Gymnopus androsaceus JB14</name>
    <dbReference type="NCBI Taxonomy" id="1447944"/>
    <lineage>
        <taxon>Eukaryota</taxon>
        <taxon>Fungi</taxon>
        <taxon>Dikarya</taxon>
        <taxon>Basidiomycota</taxon>
        <taxon>Agaricomycotina</taxon>
        <taxon>Agaricomycetes</taxon>
        <taxon>Agaricomycetidae</taxon>
        <taxon>Agaricales</taxon>
        <taxon>Marasmiineae</taxon>
        <taxon>Omphalotaceae</taxon>
        <taxon>Gymnopus</taxon>
    </lineage>
</organism>
<proteinExistence type="predicted"/>
<evidence type="ECO:0000313" key="2">
    <source>
        <dbReference type="Proteomes" id="UP000799118"/>
    </source>
</evidence>